<evidence type="ECO:0000256" key="4">
    <source>
        <dbReference type="ARBA" id="ARBA00022692"/>
    </source>
</evidence>
<dbReference type="SUPFAM" id="SSF48726">
    <property type="entry name" value="Immunoglobulin"/>
    <property type="match status" value="1"/>
</dbReference>
<dbReference type="EMBL" id="BEZZ01000056">
    <property type="protein sequence ID" value="GCC24417.1"/>
    <property type="molecule type" value="Genomic_DNA"/>
</dbReference>
<evidence type="ECO:0000256" key="3">
    <source>
        <dbReference type="ARBA" id="ARBA00022427"/>
    </source>
</evidence>
<dbReference type="PANTHER" id="PTHR15923:SF0">
    <property type="entry name" value="IMMUNOGLOBULIN-LIKE DOMAIN-CONTAINING RECEPTOR 2"/>
    <property type="match status" value="1"/>
</dbReference>
<evidence type="ECO:0000313" key="13">
    <source>
        <dbReference type="EMBL" id="GCC24417.1"/>
    </source>
</evidence>
<keyword evidence="3" id="KW-0796">Tight junction</keyword>
<dbReference type="InterPro" id="IPR008664">
    <property type="entry name" value="LISCH7"/>
</dbReference>
<dbReference type="InterPro" id="IPR013783">
    <property type="entry name" value="Ig-like_fold"/>
</dbReference>
<sequence length="610" mass="70312">MPIICLAGVSVGVQVTISEHKKIAMLFQPVVLHCQYSTTSAQQPVVQWRFKSYCKDRTRDAFSIHSTAAHVISQKEQTPTWDPYLDCADNSRTVRIVASRQGSAVTLGEYYKGREITIINNADLQIGRLHWGDSGAYYCSVITPDDIVGNNEQRMELLVLGRSEVVADLLPSFDVEIMPEWAFVALVLSGSLILLILLGVCWCQCCPHTCCCYVRCPCCPESCCCPRALYAAGKAVKAGHLPNVAAYPPYYIPRVPISPSVIDSKPLSSTAHVDNDMGGSVRSGYRIQANKEQDSMKVLYYVEKELAQFDPSRRKYEQSSNMSELSSLHDQDTDFRQTFPQGRKQVLPAITAQDDDSAFRGQLTRGSGHFKNRERRDNERCSSRSRSRSRSCERQRIEFHDKDQTRSLDELEQFAESYQYKGRRGNSLEPERWERKSTDRGEYYRALRDRYHYQDSSLDDYYNKRSRSRNELYDTDQAHIYNSQRKRDRQEEYPLRCTNEGVRAYDDAFMSNVFERKAKCKSYNESYGSETPSKTSIKRGNDHYYGKLPSYRAEEEETLPPYTEMHLQRLRPEELAGRAYYQKMECTHERKEQPRQKKANHFPARDALVV</sequence>
<gene>
    <name evidence="13" type="ORF">chiPu_0002818</name>
</gene>
<dbReference type="InterPro" id="IPR007110">
    <property type="entry name" value="Ig-like_dom"/>
</dbReference>
<feature type="domain" description="Ig-like" evidence="12">
    <location>
        <begin position="2"/>
        <end position="156"/>
    </location>
</feature>
<keyword evidence="8" id="KW-1015">Disulfide bond</keyword>
<evidence type="ECO:0000259" key="12">
    <source>
        <dbReference type="PROSITE" id="PS50835"/>
    </source>
</evidence>
<organism evidence="13 14">
    <name type="scientific">Chiloscyllium punctatum</name>
    <name type="common">Brownbanded bambooshark</name>
    <name type="synonym">Hemiscyllium punctatum</name>
    <dbReference type="NCBI Taxonomy" id="137246"/>
    <lineage>
        <taxon>Eukaryota</taxon>
        <taxon>Metazoa</taxon>
        <taxon>Chordata</taxon>
        <taxon>Craniata</taxon>
        <taxon>Vertebrata</taxon>
        <taxon>Chondrichthyes</taxon>
        <taxon>Elasmobranchii</taxon>
        <taxon>Galeomorphii</taxon>
        <taxon>Galeoidea</taxon>
        <taxon>Orectolobiformes</taxon>
        <taxon>Hemiscylliidae</taxon>
        <taxon>Chiloscyllium</taxon>
    </lineage>
</organism>
<evidence type="ECO:0000256" key="2">
    <source>
        <dbReference type="ARBA" id="ARBA00009491"/>
    </source>
</evidence>
<dbReference type="PANTHER" id="PTHR15923">
    <property type="entry name" value="TRANSMEMBRANE AND IMMUNOGLOBULIN DOMAIN-CONTAINING PROTEIN"/>
    <property type="match status" value="1"/>
</dbReference>
<dbReference type="GO" id="GO:0016020">
    <property type="term" value="C:membrane"/>
    <property type="evidence" value="ECO:0007669"/>
    <property type="project" value="TreeGrafter"/>
</dbReference>
<dbReference type="InterPro" id="IPR051874">
    <property type="entry name" value="Ig-like_domain-LISCH7"/>
</dbReference>
<keyword evidence="14" id="KW-1185">Reference proteome</keyword>
<evidence type="ECO:0000256" key="1">
    <source>
        <dbReference type="ARBA" id="ARBA00004435"/>
    </source>
</evidence>
<dbReference type="AlphaFoldDB" id="A0A401S205"/>
<evidence type="ECO:0000256" key="11">
    <source>
        <dbReference type="SAM" id="MobiDB-lite"/>
    </source>
</evidence>
<feature type="compositionally biased region" description="Basic and acidic residues" evidence="11">
    <location>
        <begin position="586"/>
        <end position="595"/>
    </location>
</feature>
<keyword evidence="4" id="KW-0812">Transmembrane</keyword>
<evidence type="ECO:0000256" key="9">
    <source>
        <dbReference type="ARBA" id="ARBA00023319"/>
    </source>
</evidence>
<keyword evidence="6" id="KW-1133">Transmembrane helix</keyword>
<evidence type="ECO:0000256" key="10">
    <source>
        <dbReference type="ARBA" id="ARBA00046288"/>
    </source>
</evidence>
<evidence type="ECO:0000256" key="8">
    <source>
        <dbReference type="ARBA" id="ARBA00023157"/>
    </source>
</evidence>
<evidence type="ECO:0000256" key="5">
    <source>
        <dbReference type="ARBA" id="ARBA00022949"/>
    </source>
</evidence>
<dbReference type="OrthoDB" id="9450321at2759"/>
<dbReference type="InterPro" id="IPR036179">
    <property type="entry name" value="Ig-like_dom_sf"/>
</dbReference>
<evidence type="ECO:0000256" key="6">
    <source>
        <dbReference type="ARBA" id="ARBA00022989"/>
    </source>
</evidence>
<dbReference type="PROSITE" id="PS50835">
    <property type="entry name" value="IG_LIKE"/>
    <property type="match status" value="1"/>
</dbReference>
<dbReference type="GO" id="GO:0005923">
    <property type="term" value="C:bicellular tight junction"/>
    <property type="evidence" value="ECO:0007669"/>
    <property type="project" value="UniProtKB-SubCell"/>
</dbReference>
<feature type="region of interest" description="Disordered" evidence="11">
    <location>
        <begin position="586"/>
        <end position="610"/>
    </location>
</feature>
<dbReference type="SMART" id="SM00409">
    <property type="entry name" value="IG"/>
    <property type="match status" value="1"/>
</dbReference>
<proteinExistence type="inferred from homology"/>
<dbReference type="Gene3D" id="2.60.40.10">
    <property type="entry name" value="Immunoglobulins"/>
    <property type="match status" value="1"/>
</dbReference>
<comment type="subcellular location">
    <subcellularLocation>
        <location evidence="1">Cell junction</location>
        <location evidence="1">Tight junction</location>
    </subcellularLocation>
    <subcellularLocation>
        <location evidence="10">Endomembrane system</location>
        <topology evidence="10">Single-pass type I membrane protein</topology>
    </subcellularLocation>
</comment>
<dbReference type="GO" id="GO:0012505">
    <property type="term" value="C:endomembrane system"/>
    <property type="evidence" value="ECO:0007669"/>
    <property type="project" value="UniProtKB-SubCell"/>
</dbReference>
<evidence type="ECO:0000256" key="7">
    <source>
        <dbReference type="ARBA" id="ARBA00023136"/>
    </source>
</evidence>
<dbReference type="OMA" id="FRHXNDF"/>
<comment type="similarity">
    <text evidence="2">Belongs to the immunoglobulin superfamily. LISCH7 family.</text>
</comment>
<keyword evidence="9" id="KW-0393">Immunoglobulin domain</keyword>
<feature type="region of interest" description="Disordered" evidence="11">
    <location>
        <begin position="351"/>
        <end position="393"/>
    </location>
</feature>
<dbReference type="STRING" id="137246.A0A401S205"/>
<name>A0A401S205_CHIPU</name>
<reference evidence="13 14" key="1">
    <citation type="journal article" date="2018" name="Nat. Ecol. Evol.">
        <title>Shark genomes provide insights into elasmobranch evolution and the origin of vertebrates.</title>
        <authorList>
            <person name="Hara Y"/>
            <person name="Yamaguchi K"/>
            <person name="Onimaru K"/>
            <person name="Kadota M"/>
            <person name="Koyanagi M"/>
            <person name="Keeley SD"/>
            <person name="Tatsumi K"/>
            <person name="Tanaka K"/>
            <person name="Motone F"/>
            <person name="Kageyama Y"/>
            <person name="Nozu R"/>
            <person name="Adachi N"/>
            <person name="Nishimura O"/>
            <person name="Nakagawa R"/>
            <person name="Tanegashima C"/>
            <person name="Kiyatake I"/>
            <person name="Matsumoto R"/>
            <person name="Murakumo K"/>
            <person name="Nishida K"/>
            <person name="Terakita A"/>
            <person name="Kuratani S"/>
            <person name="Sato K"/>
            <person name="Hyodo S Kuraku.S."/>
        </authorList>
    </citation>
    <scope>NUCLEOTIDE SEQUENCE [LARGE SCALE GENOMIC DNA]</scope>
</reference>
<keyword evidence="5" id="KW-0965">Cell junction</keyword>
<keyword evidence="7" id="KW-0472">Membrane</keyword>
<evidence type="ECO:0000313" key="14">
    <source>
        <dbReference type="Proteomes" id="UP000287033"/>
    </source>
</evidence>
<dbReference type="Proteomes" id="UP000287033">
    <property type="component" value="Unassembled WGS sequence"/>
</dbReference>
<accession>A0A401S205</accession>
<comment type="caution">
    <text evidence="13">The sequence shown here is derived from an EMBL/GenBank/DDBJ whole genome shotgun (WGS) entry which is preliminary data.</text>
</comment>
<dbReference type="Pfam" id="PF05624">
    <property type="entry name" value="LSR"/>
    <property type="match status" value="1"/>
</dbReference>
<dbReference type="InterPro" id="IPR003599">
    <property type="entry name" value="Ig_sub"/>
</dbReference>
<dbReference type="GO" id="GO:0031016">
    <property type="term" value="P:pancreas development"/>
    <property type="evidence" value="ECO:0007669"/>
    <property type="project" value="TreeGrafter"/>
</dbReference>
<protein>
    <recommendedName>
        <fullName evidence="12">Ig-like domain-containing protein</fullName>
    </recommendedName>
</protein>